<organism evidence="7 8">
    <name type="scientific">Citrobacter telavivensis</name>
    <dbReference type="NCBI Taxonomy" id="2653932"/>
    <lineage>
        <taxon>Bacteria</taxon>
        <taxon>Pseudomonadati</taxon>
        <taxon>Pseudomonadota</taxon>
        <taxon>Gammaproteobacteria</taxon>
        <taxon>Enterobacterales</taxon>
        <taxon>Enterobacteriaceae</taxon>
        <taxon>Citrobacter</taxon>
    </lineage>
</organism>
<dbReference type="InterPro" id="IPR036937">
    <property type="entry name" value="Adhesion_dom_fimbrial_sf"/>
</dbReference>
<comment type="similarity">
    <text evidence="2">Belongs to the fimbrial protein family.</text>
</comment>
<evidence type="ECO:0000256" key="4">
    <source>
        <dbReference type="ARBA" id="ARBA00023263"/>
    </source>
</evidence>
<keyword evidence="4" id="KW-0281">Fimbrium</keyword>
<dbReference type="PANTHER" id="PTHR33420:SF3">
    <property type="entry name" value="FIMBRIAL SUBUNIT ELFA"/>
    <property type="match status" value="1"/>
</dbReference>
<dbReference type="SUPFAM" id="SSF49401">
    <property type="entry name" value="Bacterial adhesins"/>
    <property type="match status" value="1"/>
</dbReference>
<comment type="caution">
    <text evidence="7">The sequence shown here is derived from an EMBL/GenBank/DDBJ whole genome shotgun (WGS) entry which is preliminary data.</text>
</comment>
<evidence type="ECO:0000256" key="5">
    <source>
        <dbReference type="SAM" id="SignalP"/>
    </source>
</evidence>
<sequence length="334" mass="35041">MKAKNIIFILISIFVSLLTLTCSVHASCSGTTGVMNIDIGTITIPGDADNSTSIEYKDLLGTQADVETAAAISCSGYFTYVGKITNAVPGTNDLEKALLSDGSWSGLGFKFYTRAYDGWYNSLHNASPPVTIAATWNKFCMESECWNPQSHEGIIMIGALSVYGGGAPAKPGIINTTVTPFTTDGYPAITYHITGTVVVPSCSVDAATPSRVLLKPVSANDLSHKGSTAEDTPFEISLKCNNNVSVNLLLDGTEDTDAQDDGVLALNGNSTASGVGVQLLVNNNPAKLNETFKVGDAVEGNTAIAMTARYYRTTSAAVKAGSVSATVVYNVTYK</sequence>
<evidence type="ECO:0000313" key="7">
    <source>
        <dbReference type="EMBL" id="MPQ50421.1"/>
    </source>
</evidence>
<evidence type="ECO:0000256" key="3">
    <source>
        <dbReference type="ARBA" id="ARBA00022729"/>
    </source>
</evidence>
<keyword evidence="3 5" id="KW-0732">Signal</keyword>
<dbReference type="RefSeq" id="WP_152404414.1">
    <property type="nucleotide sequence ID" value="NZ_WHIY01000003.1"/>
</dbReference>
<proteinExistence type="inferred from homology"/>
<dbReference type="InterPro" id="IPR050263">
    <property type="entry name" value="Bact_Fimbrial_Adh_Pro"/>
</dbReference>
<reference evidence="7 8" key="1">
    <citation type="submission" date="2019-10" db="EMBL/GenBank/DDBJ databases">
        <title>Characterization of a new Citrobacter species.</title>
        <authorList>
            <person name="Goncalves Ribeiro T."/>
            <person name="Izdebski R."/>
            <person name="Urbanowicz P."/>
            <person name="Carmeli Y."/>
            <person name="Gniadkowski M."/>
            <person name="Peixe L."/>
        </authorList>
    </citation>
    <scope>NUCLEOTIDE SEQUENCE [LARGE SCALE GENOMIC DNA]</scope>
    <source>
        <strain evidence="7 8">NMI7905_11</strain>
    </source>
</reference>
<dbReference type="EMBL" id="WHIY01000003">
    <property type="protein sequence ID" value="MPQ50421.1"/>
    <property type="molecule type" value="Genomic_DNA"/>
</dbReference>
<dbReference type="GO" id="GO:0009289">
    <property type="term" value="C:pilus"/>
    <property type="evidence" value="ECO:0007669"/>
    <property type="project" value="UniProtKB-SubCell"/>
</dbReference>
<keyword evidence="8" id="KW-1185">Reference proteome</keyword>
<gene>
    <name evidence="7" type="ORF">GBB84_05790</name>
</gene>
<dbReference type="AlphaFoldDB" id="A0A6L5E5W9"/>
<dbReference type="InterPro" id="IPR008966">
    <property type="entry name" value="Adhesion_dom_sf"/>
</dbReference>
<protein>
    <submittedName>
        <fullName evidence="7">Fimbrial protein</fullName>
    </submittedName>
</protein>
<evidence type="ECO:0000256" key="1">
    <source>
        <dbReference type="ARBA" id="ARBA00004561"/>
    </source>
</evidence>
<dbReference type="GO" id="GO:0043709">
    <property type="term" value="P:cell adhesion involved in single-species biofilm formation"/>
    <property type="evidence" value="ECO:0007669"/>
    <property type="project" value="TreeGrafter"/>
</dbReference>
<evidence type="ECO:0000259" key="6">
    <source>
        <dbReference type="Pfam" id="PF00419"/>
    </source>
</evidence>
<feature type="chain" id="PRO_5026943158" evidence="5">
    <location>
        <begin position="27"/>
        <end position="334"/>
    </location>
</feature>
<dbReference type="Pfam" id="PF00419">
    <property type="entry name" value="Fimbrial"/>
    <property type="match status" value="1"/>
</dbReference>
<name>A0A6L5E5W9_9ENTR</name>
<dbReference type="InterPro" id="IPR000259">
    <property type="entry name" value="Adhesion_dom_fimbrial"/>
</dbReference>
<dbReference type="Proteomes" id="UP000475079">
    <property type="component" value="Unassembled WGS sequence"/>
</dbReference>
<comment type="subcellular location">
    <subcellularLocation>
        <location evidence="1">Fimbrium</location>
    </subcellularLocation>
</comment>
<feature type="signal peptide" evidence="5">
    <location>
        <begin position="1"/>
        <end position="26"/>
    </location>
</feature>
<feature type="domain" description="Fimbrial-type adhesion" evidence="6">
    <location>
        <begin position="192"/>
        <end position="334"/>
    </location>
</feature>
<evidence type="ECO:0000256" key="2">
    <source>
        <dbReference type="ARBA" id="ARBA00006671"/>
    </source>
</evidence>
<evidence type="ECO:0000313" key="8">
    <source>
        <dbReference type="Proteomes" id="UP000475079"/>
    </source>
</evidence>
<accession>A0A6L5E5W9</accession>
<dbReference type="PANTHER" id="PTHR33420">
    <property type="entry name" value="FIMBRIAL SUBUNIT ELFA-RELATED"/>
    <property type="match status" value="1"/>
</dbReference>
<dbReference type="Gene3D" id="2.60.40.1090">
    <property type="entry name" value="Fimbrial-type adhesion domain"/>
    <property type="match status" value="1"/>
</dbReference>